<organism evidence="6 7">
    <name type="scientific">Malus domestica</name>
    <name type="common">Apple</name>
    <name type="synonym">Pyrus malus</name>
    <dbReference type="NCBI Taxonomy" id="3750"/>
    <lineage>
        <taxon>Eukaryota</taxon>
        <taxon>Viridiplantae</taxon>
        <taxon>Streptophyta</taxon>
        <taxon>Embryophyta</taxon>
        <taxon>Tracheophyta</taxon>
        <taxon>Spermatophyta</taxon>
        <taxon>Magnoliopsida</taxon>
        <taxon>eudicotyledons</taxon>
        <taxon>Gunneridae</taxon>
        <taxon>Pentapetalae</taxon>
        <taxon>rosids</taxon>
        <taxon>fabids</taxon>
        <taxon>Rosales</taxon>
        <taxon>Rosaceae</taxon>
        <taxon>Amygdaloideae</taxon>
        <taxon>Maleae</taxon>
        <taxon>Malus</taxon>
    </lineage>
</organism>
<dbReference type="SUPFAM" id="SSF47459">
    <property type="entry name" value="HLH, helix-loop-helix DNA-binding domain"/>
    <property type="match status" value="1"/>
</dbReference>
<dbReference type="PANTHER" id="PTHR13935">
    <property type="entry name" value="ACHAETE-SCUTE TRANSCRIPTION FACTOR-RELATED"/>
    <property type="match status" value="1"/>
</dbReference>
<keyword evidence="3" id="KW-0804">Transcription</keyword>
<dbReference type="InterPro" id="IPR011598">
    <property type="entry name" value="bHLH_dom"/>
</dbReference>
<dbReference type="PROSITE" id="PS50888">
    <property type="entry name" value="BHLH"/>
    <property type="match status" value="1"/>
</dbReference>
<evidence type="ECO:0000256" key="3">
    <source>
        <dbReference type="ARBA" id="ARBA00023163"/>
    </source>
</evidence>
<dbReference type="InterPro" id="IPR036638">
    <property type="entry name" value="HLH_DNA-bd_sf"/>
</dbReference>
<evidence type="ECO:0000256" key="2">
    <source>
        <dbReference type="ARBA" id="ARBA00023015"/>
    </source>
</evidence>
<dbReference type="FunFam" id="4.10.280.10:FF:000103">
    <property type="entry name" value="Transcription factor bHLH162"/>
    <property type="match status" value="1"/>
</dbReference>
<proteinExistence type="predicted"/>
<dbReference type="EMBL" id="RDQH01000335">
    <property type="protein sequence ID" value="RXH90435.1"/>
    <property type="molecule type" value="Genomic_DNA"/>
</dbReference>
<comment type="subcellular location">
    <subcellularLocation>
        <location evidence="1">Nucleus</location>
    </subcellularLocation>
</comment>
<dbReference type="Pfam" id="PF03016">
    <property type="entry name" value="Exostosin_GT47"/>
    <property type="match status" value="1"/>
</dbReference>
<protein>
    <recommendedName>
        <fullName evidence="5">BHLH domain-containing protein</fullName>
    </recommendedName>
</protein>
<reference evidence="6 7" key="1">
    <citation type="submission" date="2018-10" db="EMBL/GenBank/DDBJ databases">
        <title>A high-quality apple genome assembly.</title>
        <authorList>
            <person name="Hu J."/>
        </authorList>
    </citation>
    <scope>NUCLEOTIDE SEQUENCE [LARGE SCALE GENOMIC DNA]</scope>
    <source>
        <strain evidence="7">cv. HFTH1</strain>
        <tissue evidence="6">Young leaf</tissue>
    </source>
</reference>
<dbReference type="InterPro" id="IPR040911">
    <property type="entry name" value="Exostosin_GT47"/>
</dbReference>
<keyword evidence="7" id="KW-1185">Reference proteome</keyword>
<feature type="domain" description="BHLH" evidence="5">
    <location>
        <begin position="11"/>
        <end position="63"/>
    </location>
</feature>
<keyword evidence="2" id="KW-0805">Transcription regulation</keyword>
<dbReference type="PANTHER" id="PTHR13935:SF63">
    <property type="entry name" value="BHLH DOMAIN-CONTAINING PROTEIN"/>
    <property type="match status" value="1"/>
</dbReference>
<dbReference type="Proteomes" id="UP000290289">
    <property type="component" value="Chromosome 9"/>
</dbReference>
<evidence type="ECO:0000313" key="7">
    <source>
        <dbReference type="Proteomes" id="UP000290289"/>
    </source>
</evidence>
<dbReference type="GO" id="GO:0046983">
    <property type="term" value="F:protein dimerization activity"/>
    <property type="evidence" value="ECO:0007669"/>
    <property type="project" value="InterPro"/>
</dbReference>
<keyword evidence="4" id="KW-0539">Nucleus</keyword>
<dbReference type="GO" id="GO:0000977">
    <property type="term" value="F:RNA polymerase II transcription regulatory region sequence-specific DNA binding"/>
    <property type="evidence" value="ECO:0007669"/>
    <property type="project" value="TreeGrafter"/>
</dbReference>
<dbReference type="GO" id="GO:0090575">
    <property type="term" value="C:RNA polymerase II transcription regulator complex"/>
    <property type="evidence" value="ECO:0007669"/>
    <property type="project" value="TreeGrafter"/>
</dbReference>
<evidence type="ECO:0000256" key="1">
    <source>
        <dbReference type="ARBA" id="ARBA00004123"/>
    </source>
</evidence>
<dbReference type="Pfam" id="PF00010">
    <property type="entry name" value="HLH"/>
    <property type="match status" value="1"/>
</dbReference>
<gene>
    <name evidence="6" type="ORF">DVH24_035199</name>
</gene>
<dbReference type="InterPro" id="IPR015660">
    <property type="entry name" value="MASH1/Ascl1a-like"/>
</dbReference>
<evidence type="ECO:0000313" key="6">
    <source>
        <dbReference type="EMBL" id="RXH90435.1"/>
    </source>
</evidence>
<sequence length="405" mass="45855">MNNNQASQSSSTKVERRVVEKNRRNHMKLLYSNLFSLLPNQNPKEPLSLPEQIDEAINYIKSRESKLQKSKEKKESLVGTRKRSHATSFVNVESMEPNNLSIESVRSTKAPQIQIHETGSTVEVVLTSGLDNHQIIFYEIIRILDEEQADVVHASFSTLGDTTFHVVRAEMHKSVLDFGAARITEKLNRFVNGSTSDQELQQDGFWDFEFEPVGIIWDQLTSTPRNKLINPISSVENAFPSFSSAASNSISSDVFATLENQLNLPGKPIKVYLYDLPKRFTYGVIEHHSLARGGRPDDDVSKLKYPGHQHMGECYLFQDLLKPESERVGSPVERVLDPEEADLFYVPFFSSLSLIVNPARPASGSEKPLYSDEENQVALIEWLESQEYWKRNNGLDHAKPCAIAF</sequence>
<accession>A0A498J6Q7</accession>
<evidence type="ECO:0000256" key="4">
    <source>
        <dbReference type="ARBA" id="ARBA00023242"/>
    </source>
</evidence>
<dbReference type="GO" id="GO:0000981">
    <property type="term" value="F:DNA-binding transcription factor activity, RNA polymerase II-specific"/>
    <property type="evidence" value="ECO:0007669"/>
    <property type="project" value="TreeGrafter"/>
</dbReference>
<comment type="caution">
    <text evidence="6">The sequence shown here is derived from an EMBL/GenBank/DDBJ whole genome shotgun (WGS) entry which is preliminary data.</text>
</comment>
<dbReference type="Gene3D" id="4.10.280.10">
    <property type="entry name" value="Helix-loop-helix DNA-binding domain"/>
    <property type="match status" value="1"/>
</dbReference>
<name>A0A498J6Q7_MALDO</name>
<evidence type="ECO:0000259" key="5">
    <source>
        <dbReference type="PROSITE" id="PS50888"/>
    </source>
</evidence>
<dbReference type="AlphaFoldDB" id="A0A498J6Q7"/>